<dbReference type="EMBL" id="SGJD01004434">
    <property type="protein sequence ID" value="KAB0391565.1"/>
    <property type="molecule type" value="Genomic_DNA"/>
</dbReference>
<evidence type="ECO:0000256" key="5">
    <source>
        <dbReference type="ARBA" id="ARBA00023242"/>
    </source>
</evidence>
<dbReference type="InterPro" id="IPR050937">
    <property type="entry name" value="TEC1_TEAD_TF"/>
</dbReference>
<dbReference type="GO" id="GO:0005634">
    <property type="term" value="C:nucleus"/>
    <property type="evidence" value="ECO:0007669"/>
    <property type="project" value="UniProtKB-SubCell"/>
</dbReference>
<dbReference type="GO" id="GO:0048568">
    <property type="term" value="P:embryonic organ development"/>
    <property type="evidence" value="ECO:0007669"/>
    <property type="project" value="TreeGrafter"/>
</dbReference>
<evidence type="ECO:0000256" key="7">
    <source>
        <dbReference type="SAM" id="MobiDB-lite"/>
    </source>
</evidence>
<dbReference type="InterPro" id="IPR041086">
    <property type="entry name" value="YBD"/>
</dbReference>
<evidence type="ECO:0000256" key="6">
    <source>
        <dbReference type="PROSITE-ProRule" id="PRU00505"/>
    </source>
</evidence>
<keyword evidence="3" id="KW-0238">DNA-binding</keyword>
<dbReference type="SMART" id="SM00426">
    <property type="entry name" value="TEA"/>
    <property type="match status" value="1"/>
</dbReference>
<comment type="caution">
    <text evidence="9">The sequence shown here is derived from an EMBL/GenBank/DDBJ whole genome shotgun (WGS) entry which is preliminary data.</text>
</comment>
<dbReference type="OrthoDB" id="10006572at2759"/>
<keyword evidence="5" id="KW-0539">Nucleus</keyword>
<evidence type="ECO:0000259" key="8">
    <source>
        <dbReference type="PROSITE" id="PS51088"/>
    </source>
</evidence>
<evidence type="ECO:0000256" key="3">
    <source>
        <dbReference type="ARBA" id="ARBA00023125"/>
    </source>
</evidence>
<feature type="DNA-binding region" description="TEA" evidence="6">
    <location>
        <begin position="94"/>
        <end position="171"/>
    </location>
</feature>
<dbReference type="PROSITE" id="PS51088">
    <property type="entry name" value="TEA_2"/>
    <property type="match status" value="1"/>
</dbReference>
<evidence type="ECO:0000313" key="10">
    <source>
        <dbReference type="Proteomes" id="UP000437017"/>
    </source>
</evidence>
<keyword evidence="2" id="KW-0805">Transcription regulation</keyword>
<dbReference type="Pfam" id="PF01285">
    <property type="entry name" value="TEA"/>
    <property type="match status" value="1"/>
</dbReference>
<name>A0A643BVG1_BALPH</name>
<sequence>LGSLAFLEWDEMRRQDSLRVGVKGAVTLGRPEQPVQTPCTDLLLSDVAQAAQWAQAQSPEPRATSTIASNSWNASSSPGEAREDGPEGLDKGLDNDAEGVWSPDIEQSFQEALAIYPPCGRRKIILSDEGKMTGKTRTRKQVSSHLQVLARRKSREIQSKLKDQVSKDKALQSMASMLGGFLCGVPDETHVTGPGGSIKPFAQPAYPVQPPLPPTLSSSVRGWGAALCVAAHPPVQTRVRLLLPGYEPLAPLPSAAASVPVWQDRTIASSRLRLLEYSAFMEVQRDPDTVVTSRDSQETLLVIAFVFEVSTSEHGAQHHVYKLVKD</sequence>
<protein>
    <recommendedName>
        <fullName evidence="8">TEA domain-containing protein</fullName>
    </recommendedName>
</protein>
<feature type="domain" description="TEA" evidence="8">
    <location>
        <begin position="94"/>
        <end position="171"/>
    </location>
</feature>
<accession>A0A643BVG1</accession>
<dbReference type="PANTHER" id="PTHR11834">
    <property type="entry name" value="TRANSCRIPTIONAL ENHANCER FACTOR TEF RELATED"/>
    <property type="match status" value="1"/>
</dbReference>
<keyword evidence="4" id="KW-0804">Transcription</keyword>
<keyword evidence="10" id="KW-1185">Reference proteome</keyword>
<dbReference type="Gene3D" id="6.10.20.40">
    <property type="entry name" value="TEA/ATTS domain"/>
    <property type="match status" value="1"/>
</dbReference>
<proteinExistence type="predicted"/>
<comment type="subcellular location">
    <subcellularLocation>
        <location evidence="1">Nucleus</location>
    </subcellularLocation>
</comment>
<dbReference type="InterPro" id="IPR000818">
    <property type="entry name" value="TEA/ATTS_dom"/>
</dbReference>
<evidence type="ECO:0000313" key="9">
    <source>
        <dbReference type="EMBL" id="KAB0391565.1"/>
    </source>
</evidence>
<dbReference type="Proteomes" id="UP000437017">
    <property type="component" value="Unassembled WGS sequence"/>
</dbReference>
<reference evidence="9 10" key="1">
    <citation type="journal article" date="2019" name="PLoS ONE">
        <title>Genomic analyses reveal an absence of contemporary introgressive admixture between fin whales and blue whales, despite known hybrids.</title>
        <authorList>
            <person name="Westbury M.V."/>
            <person name="Petersen B."/>
            <person name="Lorenzen E.D."/>
        </authorList>
    </citation>
    <scope>NUCLEOTIDE SEQUENCE [LARGE SCALE GENOMIC DNA]</scope>
    <source>
        <strain evidence="9">FinWhale-01</strain>
    </source>
</reference>
<dbReference type="GO" id="GO:0035329">
    <property type="term" value="P:hippo signaling"/>
    <property type="evidence" value="ECO:0007669"/>
    <property type="project" value="TreeGrafter"/>
</dbReference>
<dbReference type="Gene3D" id="2.70.50.80">
    <property type="match status" value="1"/>
</dbReference>
<evidence type="ECO:0000256" key="1">
    <source>
        <dbReference type="ARBA" id="ARBA00004123"/>
    </source>
</evidence>
<feature type="compositionally biased region" description="Polar residues" evidence="7">
    <location>
        <begin position="63"/>
        <end position="78"/>
    </location>
</feature>
<dbReference type="GO" id="GO:0000981">
    <property type="term" value="F:DNA-binding transcription factor activity, RNA polymerase II-specific"/>
    <property type="evidence" value="ECO:0007669"/>
    <property type="project" value="TreeGrafter"/>
</dbReference>
<evidence type="ECO:0000256" key="2">
    <source>
        <dbReference type="ARBA" id="ARBA00023015"/>
    </source>
</evidence>
<dbReference type="GO" id="GO:0005667">
    <property type="term" value="C:transcription regulator complex"/>
    <property type="evidence" value="ECO:0007669"/>
    <property type="project" value="TreeGrafter"/>
</dbReference>
<organism evidence="9 10">
    <name type="scientific">Balaenoptera physalus</name>
    <name type="common">Fin whale</name>
    <name type="synonym">Balaena physalus</name>
    <dbReference type="NCBI Taxonomy" id="9770"/>
    <lineage>
        <taxon>Eukaryota</taxon>
        <taxon>Metazoa</taxon>
        <taxon>Chordata</taxon>
        <taxon>Craniata</taxon>
        <taxon>Vertebrata</taxon>
        <taxon>Euteleostomi</taxon>
        <taxon>Mammalia</taxon>
        <taxon>Eutheria</taxon>
        <taxon>Laurasiatheria</taxon>
        <taxon>Artiodactyla</taxon>
        <taxon>Whippomorpha</taxon>
        <taxon>Cetacea</taxon>
        <taxon>Mysticeti</taxon>
        <taxon>Balaenopteridae</taxon>
        <taxon>Balaenoptera</taxon>
    </lineage>
</organism>
<gene>
    <name evidence="9" type="ORF">E2I00_000673</name>
</gene>
<feature type="non-terminal residue" evidence="9">
    <location>
        <position position="1"/>
    </location>
</feature>
<evidence type="ECO:0000256" key="4">
    <source>
        <dbReference type="ARBA" id="ARBA00023163"/>
    </source>
</evidence>
<dbReference type="Pfam" id="PF17725">
    <property type="entry name" value="YBD"/>
    <property type="match status" value="1"/>
</dbReference>
<dbReference type="GO" id="GO:0000978">
    <property type="term" value="F:RNA polymerase II cis-regulatory region sequence-specific DNA binding"/>
    <property type="evidence" value="ECO:0007669"/>
    <property type="project" value="TreeGrafter"/>
</dbReference>
<dbReference type="PANTHER" id="PTHR11834:SF7">
    <property type="entry name" value="TRANSCRIPTIONAL ENHANCER FACTOR TEF-5"/>
    <property type="match status" value="1"/>
</dbReference>
<feature type="compositionally biased region" description="Basic and acidic residues" evidence="7">
    <location>
        <begin position="80"/>
        <end position="94"/>
    </location>
</feature>
<feature type="region of interest" description="Disordered" evidence="7">
    <location>
        <begin position="53"/>
        <end position="100"/>
    </location>
</feature>
<dbReference type="InterPro" id="IPR038096">
    <property type="entry name" value="TEA/ATTS_sf"/>
</dbReference>
<dbReference type="AlphaFoldDB" id="A0A643BVG1"/>